<evidence type="ECO:0008006" key="4">
    <source>
        <dbReference type="Google" id="ProtNLM"/>
    </source>
</evidence>
<reference evidence="2" key="3">
    <citation type="submission" date="2018-08" db="UniProtKB">
        <authorList>
            <consortium name="EnsemblPlants"/>
        </authorList>
    </citation>
    <scope>IDENTIFICATION</scope>
    <source>
        <strain evidence="2">cv. Bd21</strain>
    </source>
</reference>
<dbReference type="InterPro" id="IPR013181">
    <property type="entry name" value="DUF1719"/>
</dbReference>
<reference evidence="1" key="2">
    <citation type="submission" date="2017-06" db="EMBL/GenBank/DDBJ databases">
        <title>WGS assembly of Brachypodium distachyon.</title>
        <authorList>
            <consortium name="The International Brachypodium Initiative"/>
            <person name="Lucas S."/>
            <person name="Harmon-Smith M."/>
            <person name="Lail K."/>
            <person name="Tice H."/>
            <person name="Grimwood J."/>
            <person name="Bruce D."/>
            <person name="Barry K."/>
            <person name="Shu S."/>
            <person name="Lindquist E."/>
            <person name="Wang M."/>
            <person name="Pitluck S."/>
            <person name="Vogel J.P."/>
            <person name="Garvin D.F."/>
            <person name="Mockler T.C."/>
            <person name="Schmutz J."/>
            <person name="Rokhsar D."/>
            <person name="Bevan M.W."/>
        </authorList>
    </citation>
    <scope>NUCLEOTIDE SEQUENCE</scope>
    <source>
        <strain evidence="1">Bd21</strain>
    </source>
</reference>
<dbReference type="PANTHER" id="PTHR33377">
    <property type="entry name" value="OS10G0134700 PROTEIN-RELATED"/>
    <property type="match status" value="1"/>
</dbReference>
<reference evidence="1 2" key="1">
    <citation type="journal article" date="2010" name="Nature">
        <title>Genome sequencing and analysis of the model grass Brachypodium distachyon.</title>
        <authorList>
            <consortium name="International Brachypodium Initiative"/>
        </authorList>
    </citation>
    <scope>NUCLEOTIDE SEQUENCE [LARGE SCALE GENOMIC DNA]</scope>
    <source>
        <strain evidence="1">Bd21</strain>
        <strain evidence="2">cv. Bd21</strain>
    </source>
</reference>
<organism evidence="1">
    <name type="scientific">Brachypodium distachyon</name>
    <name type="common">Purple false brome</name>
    <name type="synonym">Trachynia distachya</name>
    <dbReference type="NCBI Taxonomy" id="15368"/>
    <lineage>
        <taxon>Eukaryota</taxon>
        <taxon>Viridiplantae</taxon>
        <taxon>Streptophyta</taxon>
        <taxon>Embryophyta</taxon>
        <taxon>Tracheophyta</taxon>
        <taxon>Spermatophyta</taxon>
        <taxon>Magnoliopsida</taxon>
        <taxon>Liliopsida</taxon>
        <taxon>Poales</taxon>
        <taxon>Poaceae</taxon>
        <taxon>BOP clade</taxon>
        <taxon>Pooideae</taxon>
        <taxon>Stipodae</taxon>
        <taxon>Brachypodieae</taxon>
        <taxon>Brachypodium</taxon>
    </lineage>
</organism>
<gene>
    <name evidence="2" type="primary">LOC104581740</name>
    <name evidence="1" type="ORF">BRADI_1g58715v3</name>
</gene>
<sequence>MDQSQSMGSMLAGIVATAVVQEVVSRGFSYVLGKRKERASMGMGDALEKLELAHSQLEFVLERSSKLPITNVSLLRRRMMIKHVYHECDVLLRSKRHALNDHHSSSFPLILGAVRSSASSFFGFGMNKLELSHSAVQRFESFADKAGEFMRDVECGCTLVHYRFFNPLITQLFQGHKLHYEMVQASRIHVDLRISPLRSEEHGVVAFLVFSGFDAKVPANCFDVELVLRLSEDMDIVGIAIQCLESLGPRFKSLAQVAIRELSQLPTQDMSDTCLSDIDNRTMTSCLYRARPDPLCCKANVLQRACADKVIPYELLSYRFAEQLLFMRFECEVSAFDQYNVQSSADKADRNAVNGWPLLKVQAIFLPHSPKGGGEIRGWQTIGEQREDMNGTSVQQMGEMVLTNAITCFIRQPELTDYRLDWVSPHGAARFVVEKPLTEVQSQDLLVKRIRLLFLSEDV</sequence>
<dbReference type="Proteomes" id="UP000008810">
    <property type="component" value="Chromosome 1"/>
</dbReference>
<dbReference type="Gramene" id="KQK21102">
    <property type="protein sequence ID" value="KQK21102"/>
    <property type="gene ID" value="BRADI_1g58715v3"/>
</dbReference>
<evidence type="ECO:0000313" key="3">
    <source>
        <dbReference type="Proteomes" id="UP000008810"/>
    </source>
</evidence>
<dbReference type="KEGG" id="bdi:104581740"/>
<dbReference type="PANTHER" id="PTHR33377:SF4">
    <property type="entry name" value="OS07G0285800 PROTEIN"/>
    <property type="match status" value="1"/>
</dbReference>
<dbReference type="SMART" id="SM01157">
    <property type="entry name" value="DUF1719"/>
    <property type="match status" value="1"/>
</dbReference>
<evidence type="ECO:0000313" key="2">
    <source>
        <dbReference type="EnsemblPlants" id="KQK21102"/>
    </source>
</evidence>
<accession>A0A0Q3NUD5</accession>
<protein>
    <recommendedName>
        <fullName evidence="4">Rx N-terminal domain-containing protein</fullName>
    </recommendedName>
</protein>
<dbReference type="GeneID" id="104581740"/>
<dbReference type="RefSeq" id="XP_014757551.1">
    <property type="nucleotide sequence ID" value="XM_014902065.2"/>
</dbReference>
<dbReference type="OrthoDB" id="660887at2759"/>
<dbReference type="EnsemblPlants" id="KQK21102">
    <property type="protein sequence ID" value="KQK21102"/>
    <property type="gene ID" value="BRADI_1g58715v3"/>
</dbReference>
<dbReference type="AlphaFoldDB" id="A0A0Q3NUD5"/>
<keyword evidence="3" id="KW-1185">Reference proteome</keyword>
<dbReference type="RefSeq" id="XP_010228435.1">
    <property type="nucleotide sequence ID" value="XM_010230133.3"/>
</dbReference>
<evidence type="ECO:0000313" key="1">
    <source>
        <dbReference type="EMBL" id="KQK21102.1"/>
    </source>
</evidence>
<dbReference type="EMBL" id="CM000880">
    <property type="protein sequence ID" value="KQK21102.1"/>
    <property type="molecule type" value="Genomic_DNA"/>
</dbReference>
<proteinExistence type="predicted"/>
<dbReference type="Pfam" id="PF08224">
    <property type="entry name" value="DUF1719"/>
    <property type="match status" value="1"/>
</dbReference>
<name>A0A0Q3NUD5_BRADI</name>